<evidence type="ECO:0000313" key="3">
    <source>
        <dbReference type="WBParaSite" id="maker-unitig_28759-snap-gene-0.2-mRNA-1"/>
    </source>
</evidence>
<organism evidence="2 3">
    <name type="scientific">Macrostomum lignano</name>
    <dbReference type="NCBI Taxonomy" id="282301"/>
    <lineage>
        <taxon>Eukaryota</taxon>
        <taxon>Metazoa</taxon>
        <taxon>Spiralia</taxon>
        <taxon>Lophotrochozoa</taxon>
        <taxon>Platyhelminthes</taxon>
        <taxon>Rhabditophora</taxon>
        <taxon>Macrostomorpha</taxon>
        <taxon>Macrostomida</taxon>
        <taxon>Macrostomidae</taxon>
        <taxon>Macrostomum</taxon>
    </lineage>
</organism>
<sequence length="75" mass="8211">MRRSTGRAGRLDPAGCHTRRLLHSAGSPPPSRPAVGRSDPQARPLSEKSGRRGCQRLSNGFRCSNSECHRRSSGW</sequence>
<reference evidence="3" key="1">
    <citation type="submission" date="2016-11" db="UniProtKB">
        <authorList>
            <consortium name="WormBaseParasite"/>
        </authorList>
    </citation>
    <scope>IDENTIFICATION</scope>
</reference>
<dbReference type="AlphaFoldDB" id="A0A1I8FC63"/>
<keyword evidence="2" id="KW-1185">Reference proteome</keyword>
<dbReference type="WBParaSite" id="maker-unitig_28759-snap-gene-0.2-mRNA-1">
    <property type="protein sequence ID" value="maker-unitig_28759-snap-gene-0.2-mRNA-1"/>
    <property type="gene ID" value="maker-unitig_28759-snap-gene-0.2"/>
</dbReference>
<evidence type="ECO:0000256" key="1">
    <source>
        <dbReference type="SAM" id="MobiDB-lite"/>
    </source>
</evidence>
<protein>
    <submittedName>
        <fullName evidence="3">Uncharacterized protein</fullName>
    </submittedName>
</protein>
<name>A0A1I8FC63_9PLAT</name>
<evidence type="ECO:0000313" key="2">
    <source>
        <dbReference type="Proteomes" id="UP000095280"/>
    </source>
</evidence>
<feature type="region of interest" description="Disordered" evidence="1">
    <location>
        <begin position="1"/>
        <end position="58"/>
    </location>
</feature>
<accession>A0A1I8FC63</accession>
<proteinExistence type="predicted"/>
<dbReference type="Proteomes" id="UP000095280">
    <property type="component" value="Unplaced"/>
</dbReference>